<evidence type="ECO:0000313" key="3">
    <source>
        <dbReference type="Proteomes" id="UP001059617"/>
    </source>
</evidence>
<dbReference type="RefSeq" id="WP_259858317.1">
    <property type="nucleotide sequence ID" value="NZ_BAAAST010000043.1"/>
</dbReference>
<name>A0ABY5VTN9_9ACTN</name>
<reference evidence="2" key="1">
    <citation type="submission" date="2021-04" db="EMBL/GenBank/DDBJ databases">
        <authorList>
            <person name="Hartkoorn R.C."/>
            <person name="Beaudoing E."/>
            <person name="Hot D."/>
        </authorList>
    </citation>
    <scope>NUCLEOTIDE SEQUENCE</scope>
    <source>
        <strain evidence="2">NRRL B-16292</strain>
    </source>
</reference>
<dbReference type="Proteomes" id="UP001059617">
    <property type="component" value="Chromosome"/>
</dbReference>
<sequence>MTTGATSLEAEYTSLVSRLRAIGELKVVSVMGGEPVLLRQSAGVPAPILVMPPDGMVESARLRPTAPAGPIRPHGSIAGP</sequence>
<gene>
    <name evidence="2" type="ORF">Dfulv_36115</name>
</gene>
<evidence type="ECO:0000313" key="2">
    <source>
        <dbReference type="EMBL" id="UWP80555.1"/>
    </source>
</evidence>
<reference evidence="2" key="2">
    <citation type="submission" date="2022-09" db="EMBL/GenBank/DDBJ databases">
        <title>Biosynthetic gene clusters of Dactylosporangioum fulvum.</title>
        <authorList>
            <person name="Caradec T."/>
        </authorList>
    </citation>
    <scope>NUCLEOTIDE SEQUENCE</scope>
    <source>
        <strain evidence="2">NRRL B-16292</strain>
    </source>
</reference>
<protein>
    <submittedName>
        <fullName evidence="2">Uncharacterized protein</fullName>
    </submittedName>
</protein>
<dbReference type="EMBL" id="CP073720">
    <property type="protein sequence ID" value="UWP80555.1"/>
    <property type="molecule type" value="Genomic_DNA"/>
</dbReference>
<proteinExistence type="predicted"/>
<keyword evidence="3" id="KW-1185">Reference proteome</keyword>
<feature type="region of interest" description="Disordered" evidence="1">
    <location>
        <begin position="59"/>
        <end position="80"/>
    </location>
</feature>
<evidence type="ECO:0000256" key="1">
    <source>
        <dbReference type="SAM" id="MobiDB-lite"/>
    </source>
</evidence>
<accession>A0ABY5VTN9</accession>
<organism evidence="2 3">
    <name type="scientific">Dactylosporangium fulvum</name>
    <dbReference type="NCBI Taxonomy" id="53359"/>
    <lineage>
        <taxon>Bacteria</taxon>
        <taxon>Bacillati</taxon>
        <taxon>Actinomycetota</taxon>
        <taxon>Actinomycetes</taxon>
        <taxon>Micromonosporales</taxon>
        <taxon>Micromonosporaceae</taxon>
        <taxon>Dactylosporangium</taxon>
    </lineage>
</organism>